<organism evidence="2 3">
    <name type="scientific">Tepidibacter thalassicus DSM 15285</name>
    <dbReference type="NCBI Taxonomy" id="1123350"/>
    <lineage>
        <taxon>Bacteria</taxon>
        <taxon>Bacillati</taxon>
        <taxon>Bacillota</taxon>
        <taxon>Clostridia</taxon>
        <taxon>Peptostreptococcales</taxon>
        <taxon>Peptostreptococcaceae</taxon>
        <taxon>Tepidibacter</taxon>
    </lineage>
</organism>
<feature type="transmembrane region" description="Helical" evidence="1">
    <location>
        <begin position="12"/>
        <end position="32"/>
    </location>
</feature>
<dbReference type="AlphaFoldDB" id="A0A1M5Q442"/>
<dbReference type="EMBL" id="FQXH01000007">
    <property type="protein sequence ID" value="SHH08874.1"/>
    <property type="molecule type" value="Genomic_DNA"/>
</dbReference>
<dbReference type="NCBIfam" id="TIGR02830">
    <property type="entry name" value="spore_III_AG"/>
    <property type="match status" value="1"/>
</dbReference>
<dbReference type="OrthoDB" id="1634070at2"/>
<dbReference type="RefSeq" id="WP_072723843.1">
    <property type="nucleotide sequence ID" value="NZ_FQXH01000007.1"/>
</dbReference>
<keyword evidence="3" id="KW-1185">Reference proteome</keyword>
<evidence type="ECO:0000256" key="1">
    <source>
        <dbReference type="SAM" id="Phobius"/>
    </source>
</evidence>
<dbReference type="InterPro" id="IPR014195">
    <property type="entry name" value="Spore_III_AG"/>
</dbReference>
<name>A0A1M5Q442_9FIRM</name>
<sequence length="187" mass="20903">MLNMNFDKKRIYSIVAIIIISMILLISISGIFEEKAQKNYPNATLVKKEGNIKSSMTKEEILENRLEKILSKIEGVKSVEVMITLETNGEIEPAFNKVTSTETTQENDSAGGRRVVTTENKTETIVTKNNKQGNEPILLKSIEPKIRGVIVVADGAENIMVKERLFNAVKTVLQVSGHKIEVYPKNK</sequence>
<proteinExistence type="predicted"/>
<keyword evidence="1" id="KW-0472">Membrane</keyword>
<keyword evidence="1" id="KW-0812">Transmembrane</keyword>
<evidence type="ECO:0000313" key="3">
    <source>
        <dbReference type="Proteomes" id="UP000242520"/>
    </source>
</evidence>
<gene>
    <name evidence="2" type="ORF">SAMN02744040_00788</name>
</gene>
<evidence type="ECO:0000313" key="2">
    <source>
        <dbReference type="EMBL" id="SHH08874.1"/>
    </source>
</evidence>
<keyword evidence="1" id="KW-1133">Transmembrane helix</keyword>
<dbReference type="Proteomes" id="UP000242520">
    <property type="component" value="Unassembled WGS sequence"/>
</dbReference>
<reference evidence="3" key="1">
    <citation type="submission" date="2016-11" db="EMBL/GenBank/DDBJ databases">
        <authorList>
            <person name="Varghese N."/>
            <person name="Submissions S."/>
        </authorList>
    </citation>
    <scope>NUCLEOTIDE SEQUENCE [LARGE SCALE GENOMIC DNA]</scope>
    <source>
        <strain evidence="3">DSM 15285</strain>
    </source>
</reference>
<accession>A0A1M5Q442</accession>
<dbReference type="STRING" id="1123350.SAMN02744040_00788"/>
<protein>
    <submittedName>
        <fullName evidence="2">Stage III sporulation protein AG</fullName>
    </submittedName>
</protein>